<dbReference type="PROSITE" id="PS51257">
    <property type="entry name" value="PROKAR_LIPOPROTEIN"/>
    <property type="match status" value="1"/>
</dbReference>
<comment type="caution">
    <text evidence="3">The sequence shown here is derived from an EMBL/GenBank/DDBJ whole genome shotgun (WGS) entry which is preliminary data.</text>
</comment>
<evidence type="ECO:0008006" key="5">
    <source>
        <dbReference type="Google" id="ProtNLM"/>
    </source>
</evidence>
<evidence type="ECO:0000313" key="4">
    <source>
        <dbReference type="Proteomes" id="UP000292346"/>
    </source>
</evidence>
<dbReference type="Proteomes" id="UP000292346">
    <property type="component" value="Unassembled WGS sequence"/>
</dbReference>
<feature type="chain" id="PRO_5039319765" description="DUF4333 domain-containing protein" evidence="2">
    <location>
        <begin position="24"/>
        <end position="226"/>
    </location>
</feature>
<dbReference type="AlphaFoldDB" id="A0A4V2LYW6"/>
<sequence>MKLSRDRVLAVLGLSALAVFVLSSCSDSKPEAIPTPTTSASSTPSSGTSSAPIPTASTPTLIALPTPSKPWPTPKVTGAPENDAPLADRITFAISKQAQIAAGKAATTTVKCPGIDKVETAGKHELTCTVTYAGKPYSGTLTVDAKQYSASYKFTSESVAIVKPKVVDAVLRTVTDAAKVTCTMDDVAVVKHSGAPIACDVTTTANAVQPYKAQVSGNGQVLVAKA</sequence>
<evidence type="ECO:0000313" key="3">
    <source>
        <dbReference type="EMBL" id="TCC05886.1"/>
    </source>
</evidence>
<dbReference type="RefSeq" id="WP_131342852.1">
    <property type="nucleotide sequence ID" value="NZ_SJJZ01000003.1"/>
</dbReference>
<evidence type="ECO:0000256" key="1">
    <source>
        <dbReference type="SAM" id="MobiDB-lite"/>
    </source>
</evidence>
<feature type="compositionally biased region" description="Low complexity" evidence="1">
    <location>
        <begin position="27"/>
        <end position="60"/>
    </location>
</feature>
<organism evidence="3 4">
    <name type="scientific">Kribbella soli</name>
    <dbReference type="NCBI Taxonomy" id="1124743"/>
    <lineage>
        <taxon>Bacteria</taxon>
        <taxon>Bacillati</taxon>
        <taxon>Actinomycetota</taxon>
        <taxon>Actinomycetes</taxon>
        <taxon>Propionibacteriales</taxon>
        <taxon>Kribbellaceae</taxon>
        <taxon>Kribbella</taxon>
    </lineage>
</organism>
<keyword evidence="2" id="KW-0732">Signal</keyword>
<proteinExistence type="predicted"/>
<gene>
    <name evidence="3" type="ORF">E0H45_28235</name>
</gene>
<name>A0A4V2LYW6_9ACTN</name>
<dbReference type="EMBL" id="SJJZ01000003">
    <property type="protein sequence ID" value="TCC05886.1"/>
    <property type="molecule type" value="Genomic_DNA"/>
</dbReference>
<accession>A0A4V2LYW6</accession>
<keyword evidence="4" id="KW-1185">Reference proteome</keyword>
<feature type="signal peptide" evidence="2">
    <location>
        <begin position="1"/>
        <end position="23"/>
    </location>
</feature>
<reference evidence="3 4" key="1">
    <citation type="submission" date="2019-02" db="EMBL/GenBank/DDBJ databases">
        <title>Kribbella capetownensis sp. nov. and Kribbella speibonae sp. nov., isolated from soil.</title>
        <authorList>
            <person name="Curtis S.M."/>
            <person name="Norton I."/>
            <person name="Everest G.J."/>
            <person name="Meyers P.R."/>
        </authorList>
    </citation>
    <scope>NUCLEOTIDE SEQUENCE [LARGE SCALE GENOMIC DNA]</scope>
    <source>
        <strain evidence="3 4">KCTC 29219</strain>
    </source>
</reference>
<evidence type="ECO:0000256" key="2">
    <source>
        <dbReference type="SAM" id="SignalP"/>
    </source>
</evidence>
<dbReference type="OrthoDB" id="3828908at2"/>
<protein>
    <recommendedName>
        <fullName evidence="5">DUF4333 domain-containing protein</fullName>
    </recommendedName>
</protein>
<feature type="region of interest" description="Disordered" evidence="1">
    <location>
        <begin position="27"/>
        <end position="73"/>
    </location>
</feature>